<dbReference type="InterPro" id="IPR004474">
    <property type="entry name" value="LytR_CpsA_psr"/>
</dbReference>
<name>A0A2N6MNC1_9CYAN</name>
<dbReference type="Pfam" id="PF03816">
    <property type="entry name" value="LytR_cpsA_psr"/>
    <property type="match status" value="1"/>
</dbReference>
<evidence type="ECO:0000259" key="2">
    <source>
        <dbReference type="Pfam" id="PF03816"/>
    </source>
</evidence>
<dbReference type="EMBL" id="NMQI01000031">
    <property type="protein sequence ID" value="PMB48275.1"/>
    <property type="molecule type" value="Genomic_DNA"/>
</dbReference>
<feature type="domain" description="Cell envelope-related transcriptional attenuator" evidence="2">
    <location>
        <begin position="55"/>
        <end position="210"/>
    </location>
</feature>
<dbReference type="PROSITE" id="PS51257">
    <property type="entry name" value="PROKAR_LIPOPROTEIN"/>
    <property type="match status" value="1"/>
</dbReference>
<proteinExistence type="inferred from homology"/>
<dbReference type="PANTHER" id="PTHR33392:SF6">
    <property type="entry name" value="POLYISOPRENYL-TEICHOIC ACID--PEPTIDOGLYCAN TEICHOIC ACID TRANSFERASE TAGU"/>
    <property type="match status" value="1"/>
</dbReference>
<reference evidence="3 4" key="1">
    <citation type="submission" date="2017-07" db="EMBL/GenBank/DDBJ databases">
        <title>Genomes of Fischerella (Mastigocladus) sp. strains.</title>
        <authorList>
            <person name="Miller S.R."/>
        </authorList>
    </citation>
    <scope>NUCLEOTIDE SEQUENCE [LARGE SCALE GENOMIC DNA]</scope>
    <source>
        <strain evidence="3 4">CCMEE 5330</strain>
    </source>
</reference>
<organism evidence="3 4">
    <name type="scientific">Fischerella thermalis CCMEE 5330</name>
    <dbReference type="NCBI Taxonomy" id="2019670"/>
    <lineage>
        <taxon>Bacteria</taxon>
        <taxon>Bacillati</taxon>
        <taxon>Cyanobacteriota</taxon>
        <taxon>Cyanophyceae</taxon>
        <taxon>Nostocales</taxon>
        <taxon>Hapalosiphonaceae</taxon>
        <taxon>Fischerella</taxon>
    </lineage>
</organism>
<comment type="similarity">
    <text evidence="1">Belongs to the LytR/CpsA/Psr (LCP) family.</text>
</comment>
<dbReference type="Gene3D" id="3.40.630.190">
    <property type="entry name" value="LCP protein"/>
    <property type="match status" value="1"/>
</dbReference>
<evidence type="ECO:0000313" key="3">
    <source>
        <dbReference type="EMBL" id="PMB48275.1"/>
    </source>
</evidence>
<gene>
    <name evidence="3" type="ORF">CEN41_01715</name>
</gene>
<comment type="caution">
    <text evidence="3">The sequence shown here is derived from an EMBL/GenBank/DDBJ whole genome shotgun (WGS) entry which is preliminary data.</text>
</comment>
<sequence length="284" mass="31029">MRHMRGCLAAILGLGIAGVVSCSLIMALVFALPLPVRNVLILGLDSRGPEGALARSDAILIMGLPQGSAQLGLLSIPRDLFIPAPGFGLQRVNVIHVLGEQQAAGGGMRLAAESISSAFEMPIDRVIRLDFRAFEALIDALGGVNVYVERTFTDFQYPTDNFGTQVVTFTEGWTLMDGATALKYARTRSMDDDFRRAARQQEVFRAVAVRLVNPLTWPAVLRVWSEYVQTDMSVGDLVLLAPAMLLRGGSIDQLVIDRDYIVAGPSGAQPNYDRLSPFLDRYFR</sequence>
<dbReference type="NCBIfam" id="TIGR00350">
    <property type="entry name" value="lytR_cpsA_psr"/>
    <property type="match status" value="1"/>
</dbReference>
<accession>A0A2N6MNC1</accession>
<dbReference type="AlphaFoldDB" id="A0A2N6MNC1"/>
<evidence type="ECO:0000256" key="1">
    <source>
        <dbReference type="ARBA" id="ARBA00006068"/>
    </source>
</evidence>
<dbReference type="PANTHER" id="PTHR33392">
    <property type="entry name" value="POLYISOPRENYL-TEICHOIC ACID--PEPTIDOGLYCAN TEICHOIC ACID TRANSFERASE TAGU"/>
    <property type="match status" value="1"/>
</dbReference>
<protein>
    <recommendedName>
        <fullName evidence="2">Cell envelope-related transcriptional attenuator domain-containing protein</fullName>
    </recommendedName>
</protein>
<dbReference type="Proteomes" id="UP000234966">
    <property type="component" value="Unassembled WGS sequence"/>
</dbReference>
<dbReference type="InterPro" id="IPR050922">
    <property type="entry name" value="LytR/CpsA/Psr_CW_biosynth"/>
</dbReference>
<evidence type="ECO:0000313" key="4">
    <source>
        <dbReference type="Proteomes" id="UP000234966"/>
    </source>
</evidence>